<proteinExistence type="predicted"/>
<dbReference type="EMBL" id="JAOTPV010000021">
    <property type="protein sequence ID" value="KAJ4472026.1"/>
    <property type="molecule type" value="Genomic_DNA"/>
</dbReference>
<dbReference type="OrthoDB" id="3032111at2759"/>
<comment type="caution">
    <text evidence="1">The sequence shown here is derived from an EMBL/GenBank/DDBJ whole genome shotgun (WGS) entry which is preliminary data.</text>
</comment>
<dbReference type="SUPFAM" id="SSF52047">
    <property type="entry name" value="RNI-like"/>
    <property type="match status" value="1"/>
</dbReference>
<name>A0A9W9A196_9AGAR</name>
<evidence type="ECO:0000313" key="1">
    <source>
        <dbReference type="EMBL" id="KAJ4472026.1"/>
    </source>
</evidence>
<sequence>MIRTVPKCIYRPTYASSFNTVTLSVTSATLSFQLTHWTKFLNYKTPRNFYRSQMDSTVPLRPLTPDSTTVLRYCSHPSPSALCRLPVEILQTIFLLCRPDTLTRPFHSPYSLFSFSPLPNQSEFPVLFVSHQWRSVALSVIRIYPPTTILSILLSQSLEASDRDSSNAVALYFLRKYILRTNPNNLSFTISNGYSSSISDNNQNRSSDLQVLAILKLLCELSDRWENVALRLLPSSFLSMCTQMRSLSRLTSIKLQDASHARGPYSGQLPSLMGAKHLSTLKIACRILGQPDLPIPWTQLTRVTLSIPYPRHFHFIITTCPNLVECVLKGYTQNTDRWTPPARPVQHLTLRKLLVKNMCKLSDFLPIVRVPGLQELQVDHLTFELEDARTVSPTALPSLRKLHLKFDFGKIVDPVVLSNIAFPPMVVLEFQGNMPDGLSSMLEHNDTICHLCLKFQETEDEVGLLSMVRARMRESSLFWLHIEACLSFKTLAQLIRLAESGMMISGLHECALVGRADRAFQVAHYKERRAGMRFWNFMKR</sequence>
<keyword evidence="2" id="KW-1185">Reference proteome</keyword>
<dbReference type="Proteomes" id="UP001150266">
    <property type="component" value="Unassembled WGS sequence"/>
</dbReference>
<evidence type="ECO:0000313" key="2">
    <source>
        <dbReference type="Proteomes" id="UP001150266"/>
    </source>
</evidence>
<evidence type="ECO:0008006" key="3">
    <source>
        <dbReference type="Google" id="ProtNLM"/>
    </source>
</evidence>
<protein>
    <recommendedName>
        <fullName evidence="3">F-box domain-containing protein</fullName>
    </recommendedName>
</protein>
<accession>A0A9W9A196</accession>
<reference evidence="1" key="1">
    <citation type="submission" date="2022-08" db="EMBL/GenBank/DDBJ databases">
        <title>A Global Phylogenomic Analysis of the Shiitake Genus Lentinula.</title>
        <authorList>
            <consortium name="DOE Joint Genome Institute"/>
            <person name="Sierra-Patev S."/>
            <person name="Min B."/>
            <person name="Naranjo-Ortiz M."/>
            <person name="Looney B."/>
            <person name="Konkel Z."/>
            <person name="Slot J.C."/>
            <person name="Sakamoto Y."/>
            <person name="Steenwyk J.L."/>
            <person name="Rokas A."/>
            <person name="Carro J."/>
            <person name="Camarero S."/>
            <person name="Ferreira P."/>
            <person name="Molpeceres G."/>
            <person name="Ruiz-Duenas F.J."/>
            <person name="Serrano A."/>
            <person name="Henrissat B."/>
            <person name="Drula E."/>
            <person name="Hughes K.W."/>
            <person name="Mata J.L."/>
            <person name="Ishikawa N.K."/>
            <person name="Vargas-Isla R."/>
            <person name="Ushijima S."/>
            <person name="Smith C.A."/>
            <person name="Ahrendt S."/>
            <person name="Andreopoulos W."/>
            <person name="He G."/>
            <person name="Labutti K."/>
            <person name="Lipzen A."/>
            <person name="Ng V."/>
            <person name="Riley R."/>
            <person name="Sandor L."/>
            <person name="Barry K."/>
            <person name="Martinez A.T."/>
            <person name="Xiao Y."/>
            <person name="Gibbons J.G."/>
            <person name="Terashima K."/>
            <person name="Grigoriev I.V."/>
            <person name="Hibbett D.S."/>
        </authorList>
    </citation>
    <scope>NUCLEOTIDE SEQUENCE</scope>
    <source>
        <strain evidence="1">JLM2183</strain>
    </source>
</reference>
<gene>
    <name evidence="1" type="ORF">J3R30DRAFT_1021020</name>
</gene>
<dbReference type="AlphaFoldDB" id="A0A9W9A196"/>
<organism evidence="1 2">
    <name type="scientific">Lentinula aciculospora</name>
    <dbReference type="NCBI Taxonomy" id="153920"/>
    <lineage>
        <taxon>Eukaryota</taxon>
        <taxon>Fungi</taxon>
        <taxon>Dikarya</taxon>
        <taxon>Basidiomycota</taxon>
        <taxon>Agaricomycotina</taxon>
        <taxon>Agaricomycetes</taxon>
        <taxon>Agaricomycetidae</taxon>
        <taxon>Agaricales</taxon>
        <taxon>Marasmiineae</taxon>
        <taxon>Omphalotaceae</taxon>
        <taxon>Lentinula</taxon>
    </lineage>
</organism>